<proteinExistence type="predicted"/>
<dbReference type="Proteomes" id="UP000178985">
    <property type="component" value="Unassembled WGS sequence"/>
</dbReference>
<gene>
    <name evidence="1" type="ORF">A2733_01915</name>
</gene>
<accession>A0A1F6V2P1</accession>
<sequence>MLLSPNEIKNRALAFSKEWGSDFSEDAEAKVFSDAVATQSLGKLQNTTHSDLHKEFIIDKNTAGEYMAKVLGYKLKEAPSDDTDPKLSEFLKNILKSIKQRLEIYQKF</sequence>
<evidence type="ECO:0000313" key="1">
    <source>
        <dbReference type="EMBL" id="OGI63706.1"/>
    </source>
</evidence>
<dbReference type="EMBL" id="MFTO01000013">
    <property type="protein sequence ID" value="OGI63706.1"/>
    <property type="molecule type" value="Genomic_DNA"/>
</dbReference>
<organism evidence="1 2">
    <name type="scientific">Candidatus Nomurabacteria bacterium RIFCSPHIGHO2_01_FULL_40_20</name>
    <dbReference type="NCBI Taxonomy" id="1801738"/>
    <lineage>
        <taxon>Bacteria</taxon>
        <taxon>Candidatus Nomuraibacteriota</taxon>
    </lineage>
</organism>
<protein>
    <submittedName>
        <fullName evidence="1">Uncharacterized protein</fullName>
    </submittedName>
</protein>
<evidence type="ECO:0000313" key="2">
    <source>
        <dbReference type="Proteomes" id="UP000178985"/>
    </source>
</evidence>
<dbReference type="AlphaFoldDB" id="A0A1F6V2P1"/>
<reference evidence="1 2" key="1">
    <citation type="journal article" date="2016" name="Nat. Commun.">
        <title>Thousands of microbial genomes shed light on interconnected biogeochemical processes in an aquifer system.</title>
        <authorList>
            <person name="Anantharaman K."/>
            <person name="Brown C.T."/>
            <person name="Hug L.A."/>
            <person name="Sharon I."/>
            <person name="Castelle C.J."/>
            <person name="Probst A.J."/>
            <person name="Thomas B.C."/>
            <person name="Singh A."/>
            <person name="Wilkins M.J."/>
            <person name="Karaoz U."/>
            <person name="Brodie E.L."/>
            <person name="Williams K.H."/>
            <person name="Hubbard S.S."/>
            <person name="Banfield J.F."/>
        </authorList>
    </citation>
    <scope>NUCLEOTIDE SEQUENCE [LARGE SCALE GENOMIC DNA]</scope>
</reference>
<comment type="caution">
    <text evidence="1">The sequence shown here is derived from an EMBL/GenBank/DDBJ whole genome shotgun (WGS) entry which is preliminary data.</text>
</comment>
<name>A0A1F6V2P1_9BACT</name>